<proteinExistence type="predicted"/>
<feature type="non-terminal residue" evidence="2">
    <location>
        <position position="1"/>
    </location>
</feature>
<organism evidence="2">
    <name type="scientific">marine sediment metagenome</name>
    <dbReference type="NCBI Taxonomy" id="412755"/>
    <lineage>
        <taxon>unclassified sequences</taxon>
        <taxon>metagenomes</taxon>
        <taxon>ecological metagenomes</taxon>
    </lineage>
</organism>
<comment type="caution">
    <text evidence="2">The sequence shown here is derived from an EMBL/GenBank/DDBJ whole genome shotgun (WGS) entry which is preliminary data.</text>
</comment>
<evidence type="ECO:0000313" key="2">
    <source>
        <dbReference type="EMBL" id="KKK96256.1"/>
    </source>
</evidence>
<name>A0A0F9CHT8_9ZZZZ</name>
<feature type="region of interest" description="Disordered" evidence="1">
    <location>
        <begin position="214"/>
        <end position="246"/>
    </location>
</feature>
<dbReference type="AlphaFoldDB" id="A0A0F9CHT8"/>
<gene>
    <name evidence="2" type="ORF">LCGC14_2664570</name>
</gene>
<evidence type="ECO:0000256" key="1">
    <source>
        <dbReference type="SAM" id="MobiDB-lite"/>
    </source>
</evidence>
<accession>A0A0F9CHT8</accession>
<reference evidence="2" key="1">
    <citation type="journal article" date="2015" name="Nature">
        <title>Complex archaea that bridge the gap between prokaryotes and eukaryotes.</title>
        <authorList>
            <person name="Spang A."/>
            <person name="Saw J.H."/>
            <person name="Jorgensen S.L."/>
            <person name="Zaremba-Niedzwiedzka K."/>
            <person name="Martijn J."/>
            <person name="Lind A.E."/>
            <person name="van Eijk R."/>
            <person name="Schleper C."/>
            <person name="Guy L."/>
            <person name="Ettema T.J."/>
        </authorList>
    </citation>
    <scope>NUCLEOTIDE SEQUENCE</scope>
</reference>
<dbReference type="EMBL" id="LAZR01046560">
    <property type="protein sequence ID" value="KKK96256.1"/>
    <property type="molecule type" value="Genomic_DNA"/>
</dbReference>
<sequence>IALLNFMQVFNERVTGRSDALLGREARSGGHPSPATNFIGMQEQGEQLQAPNTIGMRQALSRLGEDLATMYQLYDTDPTGRLVRIFGEEDGQVLNKWMFPVDDPIIGNISLDIFAIDERRNPQARQQAAVALSQLTNNVYATIIPMFQALDSQEIGPKTKEAITAAIKANLAAFTRYLESSDIDAVNEFALQFNEQRQRGADSLDDFSRILKQTGGGQGDVSRRGVAGANGAAQGGAAGQARGFSL</sequence>
<protein>
    <submittedName>
        <fullName evidence="2">Uncharacterized protein</fullName>
    </submittedName>
</protein>